<evidence type="ECO:0000259" key="5">
    <source>
        <dbReference type="Pfam" id="PF00542"/>
    </source>
</evidence>
<dbReference type="NCBIfam" id="TIGR00855">
    <property type="entry name" value="L12"/>
    <property type="match status" value="1"/>
</dbReference>
<keyword evidence="23" id="KW-1185">Reference proteome</keyword>
<keyword evidence="3 4" id="KW-0687">Ribonucleoprotein</keyword>
<dbReference type="EMBL" id="CP025706">
    <property type="protein sequence ID" value="AXB05300.1"/>
    <property type="molecule type" value="Genomic_DNA"/>
</dbReference>
<dbReference type="Proteomes" id="UP001218423">
    <property type="component" value="Chromosome"/>
</dbReference>
<dbReference type="Proteomes" id="UP000515756">
    <property type="component" value="Chromosome"/>
</dbReference>
<reference evidence="9 21" key="4">
    <citation type="submission" date="2021-07" db="EMBL/GenBank/DDBJ databases">
        <title>Draft genome sequence of carbapenem-resistant Aeromonas spp. in Japan.</title>
        <authorList>
            <person name="Maehana S."/>
            <person name="Suzuki M."/>
            <person name="Kitasato H."/>
        </authorList>
    </citation>
    <scope>NUCLEOTIDE SEQUENCE</scope>
    <source>
        <strain evidence="9">KAM343</strain>
        <strain evidence="10">KAM348</strain>
        <strain evidence="11">KAM351</strain>
        <strain evidence="12 21">KAM382</strain>
    </source>
</reference>
<reference evidence="16 23" key="9">
    <citation type="submission" date="2023-12" db="EMBL/GenBank/DDBJ databases">
        <title>Characterization of antibiotic resistance in Aeromonas spp. in hospital effluent.</title>
        <authorList>
            <person name="Negoseki B.R.S."/>
            <person name="Krul D."/>
            <person name="Siqueira A.C."/>
            <person name="Almeida M."/>
            <person name="Mesa D."/>
            <person name="Conte D."/>
            <person name="Dalla-Costa L.M."/>
        </authorList>
    </citation>
    <scope>NUCLEOTIDE SEQUENCE [LARGE SCALE GENOMIC DNA]</scope>
    <source>
        <strain evidence="16 23">36v</strain>
    </source>
</reference>
<protein>
    <recommendedName>
        <fullName evidence="4">Large ribosomal subunit protein bL12</fullName>
    </recommendedName>
</protein>
<evidence type="ECO:0000256" key="4">
    <source>
        <dbReference type="HAMAP-Rule" id="MF_00368"/>
    </source>
</evidence>
<evidence type="ECO:0000256" key="2">
    <source>
        <dbReference type="ARBA" id="ARBA00022980"/>
    </source>
</evidence>
<dbReference type="Gene3D" id="1.20.5.710">
    <property type="entry name" value="Single helix bin"/>
    <property type="match status" value="1"/>
</dbReference>
<dbReference type="GeneID" id="99813579"/>
<proteinExistence type="inferred from homology"/>
<dbReference type="Proteomes" id="UP001161704">
    <property type="component" value="Unassembled WGS sequence"/>
</dbReference>
<dbReference type="KEGG" id="acav:VI35_01310"/>
<dbReference type="CDD" id="cd00387">
    <property type="entry name" value="Ribosomal_L7_L12"/>
    <property type="match status" value="1"/>
</dbReference>
<dbReference type="Proteomes" id="UP000737420">
    <property type="component" value="Unassembled WGS sequence"/>
</dbReference>
<dbReference type="EMBL" id="CP065937">
    <property type="protein sequence ID" value="QQA60282.1"/>
    <property type="molecule type" value="Genomic_DNA"/>
</dbReference>
<dbReference type="AlphaFoldDB" id="A0A081LKZ0"/>
<dbReference type="Pfam" id="PF00542">
    <property type="entry name" value="Ribosomal_L12"/>
    <property type="match status" value="1"/>
</dbReference>
<dbReference type="EMBL" id="BPOP01000019">
    <property type="protein sequence ID" value="GJB92148.1"/>
    <property type="molecule type" value="Genomic_DNA"/>
</dbReference>
<name>A0A081LKZ0_AERCA</name>
<evidence type="ECO:0000313" key="8">
    <source>
        <dbReference type="EMBL" id="BBQ31325.1"/>
    </source>
</evidence>
<dbReference type="FunFam" id="3.30.1390.10:FF:000001">
    <property type="entry name" value="50S ribosomal protein L7/L12"/>
    <property type="match status" value="1"/>
</dbReference>
<dbReference type="GO" id="GO:0003735">
    <property type="term" value="F:structural constituent of ribosome"/>
    <property type="evidence" value="ECO:0007669"/>
    <property type="project" value="InterPro"/>
</dbReference>
<dbReference type="GO" id="GO:0006412">
    <property type="term" value="P:translation"/>
    <property type="evidence" value="ECO:0007669"/>
    <property type="project" value="UniProtKB-UniRule"/>
</dbReference>
<evidence type="ECO:0000313" key="23">
    <source>
        <dbReference type="Proteomes" id="UP001304847"/>
    </source>
</evidence>
<dbReference type="InterPro" id="IPR000206">
    <property type="entry name" value="Ribosomal_bL12"/>
</dbReference>
<dbReference type="EMBL" id="BPNI01000027">
    <property type="protein sequence ID" value="GJA40944.1"/>
    <property type="molecule type" value="Genomic_DNA"/>
</dbReference>
<dbReference type="InterPro" id="IPR014719">
    <property type="entry name" value="Ribosomal_bL12_C/ClpS-like"/>
</dbReference>
<dbReference type="EMBL" id="CP110176">
    <property type="protein sequence ID" value="UZC86049.1"/>
    <property type="molecule type" value="Genomic_DNA"/>
</dbReference>
<dbReference type="HAMAP" id="MF_00368">
    <property type="entry name" value="Ribosomal_bL12"/>
    <property type="match status" value="1"/>
</dbReference>
<reference evidence="17" key="3">
    <citation type="submission" date="2020-12" db="EMBL/GenBank/DDBJ databases">
        <title>GES Beta-lactamases isolated from hospital effluents in Brazil.</title>
        <authorList>
            <person name="Conte D."/>
            <person name="Mesa D."/>
            <person name="Palmeiro J.K."/>
            <person name="Dalla-Costa L.M."/>
        </authorList>
    </citation>
    <scope>NUCLEOTIDE SEQUENCE [LARGE SCALE GENOMIC DNA]</scope>
    <source>
        <strain evidence="17">Aero21</strain>
    </source>
</reference>
<dbReference type="SUPFAM" id="SSF54736">
    <property type="entry name" value="ClpS-like"/>
    <property type="match status" value="1"/>
</dbReference>
<evidence type="ECO:0000313" key="11">
    <source>
        <dbReference type="EMBL" id="GJA65568.1"/>
    </source>
</evidence>
<reference evidence="7" key="1">
    <citation type="journal article" date="2019" name="J Environ">
        <title>Genetic characterization and potential molecular dissemination mechanism of tet (31) gene in Aeromonas caviae from an oxytetracycline wastewater treatment system.</title>
        <authorList>
            <person name="Shi Y."/>
            <person name="Tian Z."/>
            <person name="Leclercq S.O."/>
            <person name="Zhang H."/>
            <person name="Yang M."/>
            <person name="Zhang Y."/>
        </authorList>
    </citation>
    <scope>NUCLEOTIDE SEQUENCE</scope>
    <source>
        <strain evidence="7">T25-39</strain>
    </source>
</reference>
<evidence type="ECO:0000256" key="1">
    <source>
        <dbReference type="ARBA" id="ARBA00007197"/>
    </source>
</evidence>
<dbReference type="Proteomes" id="UP000887009">
    <property type="component" value="Unassembled WGS sequence"/>
</dbReference>
<evidence type="ECO:0000313" key="17">
    <source>
        <dbReference type="EMBL" id="QQA60282.1"/>
    </source>
</evidence>
<dbReference type="Gene3D" id="3.30.1390.10">
    <property type="match status" value="1"/>
</dbReference>
<dbReference type="EMBL" id="JAYGOJ010000042">
    <property type="protein sequence ID" value="MEA9436144.1"/>
    <property type="molecule type" value="Genomic_DNA"/>
</dbReference>
<evidence type="ECO:0000259" key="6">
    <source>
        <dbReference type="Pfam" id="PF16320"/>
    </source>
</evidence>
<reference evidence="19" key="6">
    <citation type="submission" date="2023-03" db="EMBL/GenBank/DDBJ databases">
        <title>Aeromonas caviae strain AC1520.</title>
        <authorList>
            <person name="Xie T."/>
            <person name="Zhang Q."/>
            <person name="Deng J."/>
            <person name="Li X."/>
        </authorList>
    </citation>
    <scope>NUCLEOTIDE SEQUENCE</scope>
    <source>
        <strain evidence="19">AC1520</strain>
    </source>
</reference>
<evidence type="ECO:0000313" key="19">
    <source>
        <dbReference type="EMBL" id="WFF98275.1"/>
    </source>
</evidence>
<evidence type="ECO:0000313" key="16">
    <source>
        <dbReference type="EMBL" id="MEA9436144.1"/>
    </source>
</evidence>
<dbReference type="EMBL" id="BPNN01000102">
    <property type="protein sequence ID" value="GJA65568.1"/>
    <property type="molecule type" value="Genomic_DNA"/>
</dbReference>
<keyword evidence="2 4" id="KW-0689">Ribosomal protein</keyword>
<dbReference type="Proteomes" id="UP001160758">
    <property type="component" value="Unassembled WGS sequence"/>
</dbReference>
<dbReference type="EMBL" id="JAOCIZ010000121">
    <property type="protein sequence ID" value="MDH1507428.1"/>
    <property type="molecule type" value="Genomic_DNA"/>
</dbReference>
<organism evidence="14 22">
    <name type="scientific">Aeromonas caviae</name>
    <name type="common">Aeromonas punctata</name>
    <dbReference type="NCBI Taxonomy" id="648"/>
    <lineage>
        <taxon>Bacteria</taxon>
        <taxon>Pseudomonadati</taxon>
        <taxon>Pseudomonadota</taxon>
        <taxon>Gammaproteobacteria</taxon>
        <taxon>Aeromonadales</taxon>
        <taxon>Aeromonadaceae</taxon>
        <taxon>Aeromonas</taxon>
    </lineage>
</organism>
<reference evidence="15" key="8">
    <citation type="submission" date="2023-11" db="EMBL/GenBank/DDBJ databases">
        <title>WGS of Aeromonas in Northern Israel.</title>
        <authorList>
            <person name="Hershko Y."/>
        </authorList>
    </citation>
    <scope>NUCLEOTIDE SEQUENCE</scope>
    <source>
        <strain evidence="15">77416</strain>
    </source>
</reference>
<comment type="similarity">
    <text evidence="1 4">Belongs to the bacterial ribosomal protein bL12 family.</text>
</comment>
<evidence type="ECO:0000313" key="13">
    <source>
        <dbReference type="EMBL" id="MDH1507428.1"/>
    </source>
</evidence>
<dbReference type="Pfam" id="PF16320">
    <property type="entry name" value="Ribosomal_L12_N"/>
    <property type="match status" value="1"/>
</dbReference>
<dbReference type="EMBL" id="AP021927">
    <property type="protein sequence ID" value="BBQ31325.1"/>
    <property type="molecule type" value="Genomic_DNA"/>
</dbReference>
<dbReference type="GO" id="GO:0003729">
    <property type="term" value="F:mRNA binding"/>
    <property type="evidence" value="ECO:0007669"/>
    <property type="project" value="TreeGrafter"/>
</dbReference>
<dbReference type="GO" id="GO:0022625">
    <property type="term" value="C:cytosolic large ribosomal subunit"/>
    <property type="evidence" value="ECO:0007669"/>
    <property type="project" value="TreeGrafter"/>
</dbReference>
<dbReference type="Proteomes" id="UP001163285">
    <property type="component" value="Chromosome"/>
</dbReference>
<dbReference type="FunFam" id="1.20.5.710:FF:000001">
    <property type="entry name" value="50S ribosomal protein L7/L12"/>
    <property type="match status" value="1"/>
</dbReference>
<dbReference type="Proteomes" id="UP001304847">
    <property type="component" value="Unassembled WGS sequence"/>
</dbReference>
<dbReference type="InterPro" id="IPR013823">
    <property type="entry name" value="Ribosomal_bL12_C"/>
</dbReference>
<dbReference type="InterPro" id="IPR008932">
    <property type="entry name" value="Ribosomal_bL12_oligo"/>
</dbReference>
<gene>
    <name evidence="4 14" type="primary">rplL</name>
    <name evidence="7" type="ORF">C1C91_10110</name>
    <name evidence="17" type="ORF">JC965_19345</name>
    <name evidence="9" type="ORF">KAM343_17400</name>
    <name evidence="10" type="ORF">KAM348_07590</name>
    <name evidence="11" type="ORF">KAM351_41790</name>
    <name evidence="12" type="ORF">KAM382_22090</name>
    <name evidence="14" type="ORF">N5I07_20555</name>
    <name evidence="13" type="ORF">N5I20_20490</name>
    <name evidence="18" type="ORF">OJY61_19835</name>
    <name evidence="19" type="ORF">P5S46_01255</name>
    <name evidence="15" type="ORF">SJS77_18145</name>
    <name evidence="16" type="ORF">VCX44_10000</name>
    <name evidence="8" type="ORF">WP2W18E01_29070</name>
</gene>
<evidence type="ECO:0000256" key="3">
    <source>
        <dbReference type="ARBA" id="ARBA00023274"/>
    </source>
</evidence>
<evidence type="ECO:0000313" key="14">
    <source>
        <dbReference type="EMBL" id="MDH1899902.1"/>
    </source>
</evidence>
<evidence type="ECO:0000313" key="22">
    <source>
        <dbReference type="Proteomes" id="UP001160758"/>
    </source>
</evidence>
<feature type="domain" description="Large ribosomal subunit protein bL12 C-terminal" evidence="5">
    <location>
        <begin position="55"/>
        <end position="121"/>
    </location>
</feature>
<dbReference type="Proteomes" id="UP001277183">
    <property type="component" value="Unassembled WGS sequence"/>
</dbReference>
<reference evidence="18" key="7">
    <citation type="submission" date="2023-04" db="EMBL/GenBank/DDBJ databases">
        <title>Whole Genome Sequence of Multi-drug resistant Aeromonas caviae as a gut pathogen in newborn.</title>
        <authorList>
            <person name="Jadhav S.V."/>
            <person name="Saroj S.D."/>
            <person name="Saha U.B."/>
            <person name="Sen S."/>
            <person name="Kher A."/>
        </authorList>
    </citation>
    <scope>NUCLEOTIDE SEQUENCE</scope>
    <source>
        <strain evidence="18">SVJ23</strain>
    </source>
</reference>
<accession>A0A081LKZ0</accession>
<dbReference type="EMBL" id="JAOCFT010000001">
    <property type="protein sequence ID" value="MDH1899902.1"/>
    <property type="molecule type" value="Genomic_DNA"/>
</dbReference>
<dbReference type="Proteomes" id="UP000886939">
    <property type="component" value="Unassembled WGS sequence"/>
</dbReference>
<dbReference type="Proteomes" id="UP000266778">
    <property type="component" value="Chromosome"/>
</dbReference>
<evidence type="ECO:0000313" key="21">
    <source>
        <dbReference type="Proteomes" id="UP000737420"/>
    </source>
</evidence>
<dbReference type="PANTHER" id="PTHR45987:SF4">
    <property type="entry name" value="LARGE RIBOSOMAL SUBUNIT PROTEIN BL12M"/>
    <property type="match status" value="1"/>
</dbReference>
<dbReference type="Proteomes" id="UP000886934">
    <property type="component" value="Unassembled WGS sequence"/>
</dbReference>
<evidence type="ECO:0000313" key="20">
    <source>
        <dbReference type="Proteomes" id="UP000515756"/>
    </source>
</evidence>
<evidence type="ECO:0000313" key="10">
    <source>
        <dbReference type="EMBL" id="GJA53336.1"/>
    </source>
</evidence>
<comment type="function">
    <text evidence="4">Forms part of the ribosomal stalk which helps the ribosome interact with GTP-bound translation factors. Is thus essential for accurate translation.</text>
</comment>
<evidence type="ECO:0000313" key="9">
    <source>
        <dbReference type="EMBL" id="GJA40944.1"/>
    </source>
</evidence>
<comment type="subunit">
    <text evidence="4">Homodimer. Part of the ribosomal stalk of the 50S ribosomal subunit. Forms a multimeric L10(L12)X complex, where L10 forms an elongated spine to which 2 to 4 L12 dimers bind in a sequential fashion. Binds GTP-bound translation factors.</text>
</comment>
<reference evidence="8 20" key="2">
    <citation type="submission" date="2019-12" db="EMBL/GenBank/DDBJ databases">
        <title>complete genome sequences of Aeromonas caviae str. WP2-W18-ESBL-01 isolated from wastewater treatment plant effluent.</title>
        <authorList>
            <person name="Sekizuka T."/>
            <person name="Itokawa K."/>
            <person name="Yatsu K."/>
            <person name="Inamine Y."/>
            <person name="Kuroda M."/>
        </authorList>
    </citation>
    <scope>NUCLEOTIDE SEQUENCE [LARGE SCALE GENOMIC DNA]</scope>
    <source>
        <strain evidence="8 20">WP2-W18-ESBL-01</strain>
    </source>
</reference>
<sequence>MSITKDQIIEAVASMSVMEVVELIEAMEEKFGVSAAAAVMAGPAAAEAVEEKTEFDVVLTAAGANKVAVIKAVRGATGLGLKEAKDLVEAAPTNLKEAVSKDEAEALKKELEAAGASVEIK</sequence>
<dbReference type="EMBL" id="JAWZVU010000129">
    <property type="protein sequence ID" value="MDX7722352.1"/>
    <property type="molecule type" value="Genomic_DNA"/>
</dbReference>
<dbReference type="EMBL" id="CP120942">
    <property type="protein sequence ID" value="WFF98275.1"/>
    <property type="molecule type" value="Genomic_DNA"/>
</dbReference>
<dbReference type="RefSeq" id="WP_010675957.1">
    <property type="nucleotide sequence ID" value="NZ_AP019195.1"/>
</dbReference>
<dbReference type="EMBL" id="BPNL01000006">
    <property type="protein sequence ID" value="GJA53336.1"/>
    <property type="molecule type" value="Genomic_DNA"/>
</dbReference>
<evidence type="ECO:0000313" key="15">
    <source>
        <dbReference type="EMBL" id="MDX7722352.1"/>
    </source>
</evidence>
<evidence type="ECO:0000313" key="12">
    <source>
        <dbReference type="EMBL" id="GJB92148.1"/>
    </source>
</evidence>
<evidence type="ECO:0000313" key="18">
    <source>
        <dbReference type="EMBL" id="UZC86049.1"/>
    </source>
</evidence>
<reference evidence="14" key="5">
    <citation type="submission" date="2022-09" db="EMBL/GenBank/DDBJ databases">
        <title>Intensive care unit water sources are persistently colonized with multi-drug resistant bacteria and are the site of extensive horizontal gene transfer of antibiotic resistance genes.</title>
        <authorList>
            <person name="Diorio-Toth L."/>
        </authorList>
    </citation>
    <scope>NUCLEOTIDE SEQUENCE</scope>
    <source>
        <strain evidence="13">GD03710</strain>
        <strain evidence="14">GD03796</strain>
    </source>
</reference>
<dbReference type="OrthoDB" id="9811748at2"/>
<dbReference type="PANTHER" id="PTHR45987">
    <property type="entry name" value="39S RIBOSOMAL PROTEIN L12"/>
    <property type="match status" value="1"/>
</dbReference>
<dbReference type="SUPFAM" id="SSF48300">
    <property type="entry name" value="Ribosomal protein L7/12, oligomerisation (N-terminal) domain"/>
    <property type="match status" value="1"/>
</dbReference>
<dbReference type="InterPro" id="IPR036235">
    <property type="entry name" value="Ribosomal_bL12_oligo_N_sf"/>
</dbReference>
<feature type="domain" description="Large ribosomal subunit protein bL12 oligomerization" evidence="6">
    <location>
        <begin position="4"/>
        <end position="48"/>
    </location>
</feature>
<evidence type="ECO:0000313" key="7">
    <source>
        <dbReference type="EMBL" id="AXB05300.1"/>
    </source>
</evidence>